<dbReference type="AlphaFoldDB" id="A0A6H1NZV9"/>
<dbReference type="EMBL" id="CP051128">
    <property type="protein sequence ID" value="QIZ06826.1"/>
    <property type="molecule type" value="Genomic_DNA"/>
</dbReference>
<evidence type="ECO:0000256" key="1">
    <source>
        <dbReference type="ARBA" id="ARBA00093770"/>
    </source>
</evidence>
<name>A0A6H1NZV9_PRIMG</name>
<evidence type="ECO:0000313" key="2">
    <source>
        <dbReference type="EMBL" id="QIZ06826.1"/>
    </source>
</evidence>
<reference evidence="2 3" key="2">
    <citation type="submission" date="2020-04" db="EMBL/GenBank/DDBJ databases">
        <authorList>
            <person name="Fomenkov A."/>
            <person name="Anton B.P."/>
            <person name="Roberts R.J."/>
        </authorList>
    </citation>
    <scope>NUCLEOTIDE SEQUENCE [LARGE SCALE GENOMIC DNA]</scope>
    <source>
        <strain evidence="2 3">S2</strain>
    </source>
</reference>
<comment type="similarity">
    <text evidence="1">Belongs to the Rv0495c family.</text>
</comment>
<dbReference type="Proteomes" id="UP000501868">
    <property type="component" value="Chromosome"/>
</dbReference>
<protein>
    <submittedName>
        <fullName evidence="2">Uncharacterized protein</fullName>
    </submittedName>
</protein>
<proteinExistence type="inferred from homology"/>
<dbReference type="InterPro" id="IPR021458">
    <property type="entry name" value="Rv0495c"/>
</dbReference>
<accession>A0A6H1NZV9</accession>
<gene>
    <name evidence="2" type="ORF">HFZ78_08980</name>
</gene>
<sequence>MYEEGIQLSKEIDHNWDLLYARIWRALCLAKFGDPCSYESLYKLMNDSIKFGYDYLTSLASSFGLVTGKIFCIGTYNDIFLEKLDKYLTPGLYAQGLAAYLDTNTVLDETIKSELFTEIIAILLKCEGVKGNSEIINQIISSNMRYCKDRKLIDLYDNWKKVFVIPIKQFKNILEQEHEGRFSNLPKIKSCGLSCEAMCCYDGVYLNEGEEGKIANIVQNHSEFFTHLPEKFITDGNWNNLVTGRKTATRPYLYKNPSFPMHFEKTRCVFAYENGLCSLQAAATALDMHPWKFKPKACWAFPLAIKNGKVIGHHQRSTRKIPIILMKAIRAIRSLFPVEAIMIMVRLGIQNINRKSTN</sequence>
<organism evidence="2 3">
    <name type="scientific">Priestia megaterium</name>
    <name type="common">Bacillus megaterium</name>
    <dbReference type="NCBI Taxonomy" id="1404"/>
    <lineage>
        <taxon>Bacteria</taxon>
        <taxon>Bacillati</taxon>
        <taxon>Bacillota</taxon>
        <taxon>Bacilli</taxon>
        <taxon>Bacillales</taxon>
        <taxon>Bacillaceae</taxon>
        <taxon>Priestia</taxon>
    </lineage>
</organism>
<evidence type="ECO:0000313" key="3">
    <source>
        <dbReference type="Proteomes" id="UP000501868"/>
    </source>
</evidence>
<dbReference type="Pfam" id="PF11307">
    <property type="entry name" value="DUF3109"/>
    <property type="match status" value="1"/>
</dbReference>
<reference evidence="2 3" key="1">
    <citation type="submission" date="2020-04" db="EMBL/GenBank/DDBJ databases">
        <title>Genome-Wide Identification of 5-Methylcytosine Sites in Bacterial Genomes By High-Throughput Sequencing of MspJI Restriction Fragments.</title>
        <authorList>
            <person name="Wu V."/>
        </authorList>
    </citation>
    <scope>NUCLEOTIDE SEQUENCE [LARGE SCALE GENOMIC DNA]</scope>
    <source>
        <strain evidence="2 3">S2</strain>
    </source>
</reference>